<comment type="similarity">
    <text evidence="2">Belongs to the paired homeobox family.</text>
</comment>
<evidence type="ECO:0000256" key="3">
    <source>
        <dbReference type="PROSITE-ProRule" id="PRU00108"/>
    </source>
</evidence>
<dbReference type="GO" id="GO:0000977">
    <property type="term" value="F:RNA polymerase II transcription regulatory region sequence-specific DNA binding"/>
    <property type="evidence" value="ECO:0007669"/>
    <property type="project" value="TreeGrafter"/>
</dbReference>
<dbReference type="InterPro" id="IPR009057">
    <property type="entry name" value="Homeodomain-like_sf"/>
</dbReference>
<dbReference type="EMBL" id="SRLO01005165">
    <property type="protein sequence ID" value="TNN29823.1"/>
    <property type="molecule type" value="Genomic_DNA"/>
</dbReference>
<feature type="DNA-binding region" description="Homeobox" evidence="3">
    <location>
        <begin position="169"/>
        <end position="216"/>
    </location>
</feature>
<dbReference type="GO" id="GO:0005634">
    <property type="term" value="C:nucleus"/>
    <property type="evidence" value="ECO:0007669"/>
    <property type="project" value="UniProtKB-SubCell"/>
</dbReference>
<dbReference type="PROSITE" id="PS50071">
    <property type="entry name" value="HOMEOBOX_2"/>
    <property type="match status" value="1"/>
</dbReference>
<dbReference type="Proteomes" id="UP000314294">
    <property type="component" value="Unassembled WGS sequence"/>
</dbReference>
<dbReference type="Pfam" id="PF00046">
    <property type="entry name" value="Homeodomain"/>
    <property type="match status" value="1"/>
</dbReference>
<reference evidence="6 7" key="1">
    <citation type="submission" date="2019-03" db="EMBL/GenBank/DDBJ databases">
        <title>First draft genome of Liparis tanakae, snailfish: a comprehensive survey of snailfish specific genes.</title>
        <authorList>
            <person name="Kim W."/>
            <person name="Song I."/>
            <person name="Jeong J.-H."/>
            <person name="Kim D."/>
            <person name="Kim S."/>
            <person name="Ryu S."/>
            <person name="Song J.Y."/>
            <person name="Lee S.K."/>
        </authorList>
    </citation>
    <scope>NUCLEOTIDE SEQUENCE [LARGE SCALE GENOMIC DNA]</scope>
    <source>
        <tissue evidence="6">Muscle</tissue>
    </source>
</reference>
<accession>A0A4Z2ELU4</accession>
<dbReference type="PANTHER" id="PTHR46639:SF4">
    <property type="entry name" value="DIENCEPHALON_MESENCEPHALON HOMEOBOX PROTEIN 1-B-LIKE"/>
    <property type="match status" value="1"/>
</dbReference>
<comment type="function">
    <text evidence="1">Sequence-specific transcription factor which is part of a developmental regulatory system that provides cells with specific positional identities on the anterior-posterior axis.</text>
</comment>
<keyword evidence="7" id="KW-1185">Reference proteome</keyword>
<dbReference type="InterPro" id="IPR001356">
    <property type="entry name" value="HD"/>
</dbReference>
<gene>
    <name evidence="6" type="primary">dmbx1b_1</name>
    <name evidence="6" type="ORF">EYF80_060028</name>
</gene>
<dbReference type="CDD" id="cd00086">
    <property type="entry name" value="homeodomain"/>
    <property type="match status" value="1"/>
</dbReference>
<dbReference type="InterPro" id="IPR052488">
    <property type="entry name" value="DMBX_homeobox"/>
</dbReference>
<evidence type="ECO:0000313" key="6">
    <source>
        <dbReference type="EMBL" id="TNN29823.1"/>
    </source>
</evidence>
<dbReference type="AlphaFoldDB" id="A0A4Z2ELU4"/>
<dbReference type="SMART" id="SM00389">
    <property type="entry name" value="HOX"/>
    <property type="match status" value="1"/>
</dbReference>
<protein>
    <submittedName>
        <fullName evidence="6">Diencephalon/mesencephalon homeobox protein 1-B</fullName>
    </submittedName>
</protein>
<name>A0A4Z2ELU4_9TELE</name>
<keyword evidence="3 4" id="KW-0539">Nucleus</keyword>
<comment type="subcellular location">
    <subcellularLocation>
        <location evidence="3 4">Nucleus</location>
    </subcellularLocation>
</comment>
<evidence type="ECO:0000256" key="1">
    <source>
        <dbReference type="ARBA" id="ARBA00003263"/>
    </source>
</evidence>
<dbReference type="GO" id="GO:0000981">
    <property type="term" value="F:DNA-binding transcription factor activity, RNA polymerase II-specific"/>
    <property type="evidence" value="ECO:0007669"/>
    <property type="project" value="TreeGrafter"/>
</dbReference>
<feature type="domain" description="Homeobox" evidence="5">
    <location>
        <begin position="167"/>
        <end position="215"/>
    </location>
</feature>
<evidence type="ECO:0000256" key="4">
    <source>
        <dbReference type="RuleBase" id="RU000682"/>
    </source>
</evidence>
<organism evidence="6 7">
    <name type="scientific">Liparis tanakae</name>
    <name type="common">Tanaka's snailfish</name>
    <dbReference type="NCBI Taxonomy" id="230148"/>
    <lineage>
        <taxon>Eukaryota</taxon>
        <taxon>Metazoa</taxon>
        <taxon>Chordata</taxon>
        <taxon>Craniata</taxon>
        <taxon>Vertebrata</taxon>
        <taxon>Euteleostomi</taxon>
        <taxon>Actinopterygii</taxon>
        <taxon>Neopterygii</taxon>
        <taxon>Teleostei</taxon>
        <taxon>Neoteleostei</taxon>
        <taxon>Acanthomorphata</taxon>
        <taxon>Eupercaria</taxon>
        <taxon>Perciformes</taxon>
        <taxon>Cottioidei</taxon>
        <taxon>Cottales</taxon>
        <taxon>Liparidae</taxon>
        <taxon>Liparis</taxon>
    </lineage>
</organism>
<sequence length="222" mass="24610">MQRPPSSSPPRLQTVEEQGDVHLAVWMVEELSEELRLTSHGAVYGQNMVPGSLGKCFLNAEADGLCLHENQSWCWRTEGPGLEDWTRTGPDPHALDLRLHMDALRCCGASRGAFPLHGAHALLDLHRQMAEQYHVFSVAAGGPAAHALSVAERLAELILEARYGNQQQPRRSRTAFSAQQLRSLEETFRRTHYPDAGARERLALCVRLPEGRVQVRAGCTSS</sequence>
<keyword evidence="3 4" id="KW-0371">Homeobox</keyword>
<proteinExistence type="inferred from homology"/>
<evidence type="ECO:0000313" key="7">
    <source>
        <dbReference type="Proteomes" id="UP000314294"/>
    </source>
</evidence>
<dbReference type="PANTHER" id="PTHR46639">
    <property type="entry name" value="DIENCEPHALON/MESENCEPHALON HOMEOBOX PROTEIN 1"/>
    <property type="match status" value="1"/>
</dbReference>
<comment type="caution">
    <text evidence="6">The sequence shown here is derived from an EMBL/GenBank/DDBJ whole genome shotgun (WGS) entry which is preliminary data.</text>
</comment>
<keyword evidence="3 4" id="KW-0238">DNA-binding</keyword>
<dbReference type="OrthoDB" id="6159439at2759"/>
<dbReference type="SUPFAM" id="SSF46689">
    <property type="entry name" value="Homeodomain-like"/>
    <property type="match status" value="1"/>
</dbReference>
<dbReference type="Gene3D" id="1.10.10.60">
    <property type="entry name" value="Homeodomain-like"/>
    <property type="match status" value="1"/>
</dbReference>
<evidence type="ECO:0000256" key="2">
    <source>
        <dbReference type="ARBA" id="ARBA00005733"/>
    </source>
</evidence>
<evidence type="ECO:0000259" key="5">
    <source>
        <dbReference type="PROSITE" id="PS50071"/>
    </source>
</evidence>